<dbReference type="InterPro" id="IPR000731">
    <property type="entry name" value="SSD"/>
</dbReference>
<feature type="transmembrane region" description="Helical" evidence="9">
    <location>
        <begin position="520"/>
        <end position="546"/>
    </location>
</feature>
<feature type="transmembrane region" description="Helical" evidence="9">
    <location>
        <begin position="495"/>
        <end position="514"/>
    </location>
</feature>
<keyword evidence="4 9" id="KW-0812">Transmembrane</keyword>
<organism evidence="12 13">
    <name type="scientific">Demequina zhanjiangensis</name>
    <dbReference type="NCBI Taxonomy" id="3051659"/>
    <lineage>
        <taxon>Bacteria</taxon>
        <taxon>Bacillati</taxon>
        <taxon>Actinomycetota</taxon>
        <taxon>Actinomycetes</taxon>
        <taxon>Micrococcales</taxon>
        <taxon>Demequinaceae</taxon>
        <taxon>Demequina</taxon>
    </lineage>
</organism>
<accession>A0ABT8G0U6</accession>
<comment type="caution">
    <text evidence="12">The sequence shown here is derived from an EMBL/GenBank/DDBJ whole genome shotgun (WGS) entry which is preliminary data.</text>
</comment>
<keyword evidence="2 9" id="KW-0813">Transport</keyword>
<protein>
    <recommendedName>
        <fullName evidence="9">Protein translocase subunit SecD</fullName>
    </recommendedName>
</protein>
<dbReference type="Pfam" id="PF21760">
    <property type="entry name" value="SecD_1st"/>
    <property type="match status" value="1"/>
</dbReference>
<keyword evidence="8 9" id="KW-0472">Membrane</keyword>
<evidence type="ECO:0000256" key="9">
    <source>
        <dbReference type="HAMAP-Rule" id="MF_01463"/>
    </source>
</evidence>
<evidence type="ECO:0000313" key="12">
    <source>
        <dbReference type="EMBL" id="MDN4472771.1"/>
    </source>
</evidence>
<evidence type="ECO:0000259" key="11">
    <source>
        <dbReference type="PROSITE" id="PS50156"/>
    </source>
</evidence>
<keyword evidence="5 9" id="KW-0653">Protein transport</keyword>
<dbReference type="PANTHER" id="PTHR30081:SF1">
    <property type="entry name" value="PROTEIN TRANSLOCASE SUBUNIT SECD"/>
    <property type="match status" value="1"/>
</dbReference>
<evidence type="ECO:0000256" key="5">
    <source>
        <dbReference type="ARBA" id="ARBA00022927"/>
    </source>
</evidence>
<keyword evidence="13" id="KW-1185">Reference proteome</keyword>
<evidence type="ECO:0000256" key="10">
    <source>
        <dbReference type="SAM" id="MobiDB-lite"/>
    </source>
</evidence>
<evidence type="ECO:0000256" key="8">
    <source>
        <dbReference type="ARBA" id="ARBA00023136"/>
    </source>
</evidence>
<evidence type="ECO:0000256" key="1">
    <source>
        <dbReference type="ARBA" id="ARBA00004651"/>
    </source>
</evidence>
<evidence type="ECO:0000256" key="2">
    <source>
        <dbReference type="ARBA" id="ARBA00022448"/>
    </source>
</evidence>
<evidence type="ECO:0000256" key="7">
    <source>
        <dbReference type="ARBA" id="ARBA00023010"/>
    </source>
</evidence>
<feature type="compositionally biased region" description="Low complexity" evidence="10">
    <location>
        <begin position="134"/>
        <end position="211"/>
    </location>
</feature>
<evidence type="ECO:0000256" key="3">
    <source>
        <dbReference type="ARBA" id="ARBA00022475"/>
    </source>
</evidence>
<dbReference type="InterPro" id="IPR054384">
    <property type="entry name" value="SecDF_P1_head"/>
</dbReference>
<proteinExistence type="inferred from homology"/>
<sequence>MSTAVKAARRALIWLGIILVAGYGALAAGVLTNQTTLAPGLALDLAGGVQLTLQATTTDGSEVTEDDLEQAVEIIRKRVDASGVAEAEISTQGSSVIVVSLPGDPSDETIDLVRQSAQLQFRPVLEINNPGPIATTDTTTDPTAEPSASADPGVSASASPSASADAAAEDASAAESANAASPSASASASASAEPDTTTDPATSDDPAAGTASDLSWITDDLRAQADALNCVDPANYLGGVALGDPDTGHAACAFDGTLKFLLGPVELTGSEVDSATSGPEFNSTGGLTGRYEVVINFTSTGADVFDEISQRLIQLPSPQNQFAIMLDGVVISYPVMQSRISDGTASITGDFTQAEAQQLANQLQFGALPLQLELQSQDVVPATLGQDQLQAGLIAGLIGLILVVIYSVFQYRVLGLVTVGSLFLAGIMTFLAIDLLYWMIGYRLSLAGVAGLIVAIGVTADSFIVYFERVRDELREGKSLQAAIDRGWKRAKRTILASDAINILAAVVLYLLAVGSVRGFAFTLGLTTVIDIIIVFLFTHPILVLLSRTKFFGEGHPWSGLDPRQLGRDTLYKGRGRVATPKTQTLAERKAAAAKGEEN</sequence>
<dbReference type="InterPro" id="IPR048634">
    <property type="entry name" value="SecD_SecF_C"/>
</dbReference>
<evidence type="ECO:0000256" key="4">
    <source>
        <dbReference type="ARBA" id="ARBA00022692"/>
    </source>
</evidence>
<keyword evidence="6 9" id="KW-1133">Transmembrane helix</keyword>
<comment type="subunit">
    <text evidence="9">Forms a complex with SecF. Part of the essential Sec protein translocation apparatus which comprises SecA, SecYEG and auxiliary proteins SecDF. Other proteins may also be involved.</text>
</comment>
<dbReference type="InterPro" id="IPR048631">
    <property type="entry name" value="SecD_1st"/>
</dbReference>
<evidence type="ECO:0000313" key="13">
    <source>
        <dbReference type="Proteomes" id="UP001172738"/>
    </source>
</evidence>
<dbReference type="PANTHER" id="PTHR30081">
    <property type="entry name" value="PROTEIN-EXPORT MEMBRANE PROTEIN SEC"/>
    <property type="match status" value="1"/>
</dbReference>
<dbReference type="PROSITE" id="PS50156">
    <property type="entry name" value="SSD"/>
    <property type="match status" value="1"/>
</dbReference>
<evidence type="ECO:0000256" key="6">
    <source>
        <dbReference type="ARBA" id="ARBA00022989"/>
    </source>
</evidence>
<dbReference type="InterPro" id="IPR055344">
    <property type="entry name" value="SecD_SecF_C_bact"/>
</dbReference>
<gene>
    <name evidence="9 12" type="primary">secD</name>
    <name evidence="12" type="ORF">QQX04_07175</name>
</gene>
<feature type="transmembrane region" description="Helical" evidence="9">
    <location>
        <begin position="389"/>
        <end position="409"/>
    </location>
</feature>
<name>A0ABT8G0U6_9MICO</name>
<feature type="domain" description="SSD" evidence="11">
    <location>
        <begin position="394"/>
        <end position="545"/>
    </location>
</feature>
<dbReference type="NCBIfam" id="TIGR01129">
    <property type="entry name" value="secD"/>
    <property type="match status" value="1"/>
</dbReference>
<dbReference type="EMBL" id="JAUHPV010000003">
    <property type="protein sequence ID" value="MDN4472771.1"/>
    <property type="molecule type" value="Genomic_DNA"/>
</dbReference>
<dbReference type="Gene3D" id="3.30.70.3220">
    <property type="match status" value="1"/>
</dbReference>
<comment type="subcellular location">
    <subcellularLocation>
        <location evidence="1 9">Cell membrane</location>
        <topology evidence="1 9">Multi-pass membrane protein</topology>
    </subcellularLocation>
</comment>
<comment type="caution">
    <text evidence="9">Lacks conserved residue(s) required for the propagation of feature annotation.</text>
</comment>
<dbReference type="NCBIfam" id="TIGR00916">
    <property type="entry name" value="2A0604s01"/>
    <property type="match status" value="1"/>
</dbReference>
<dbReference type="Proteomes" id="UP001172738">
    <property type="component" value="Unassembled WGS sequence"/>
</dbReference>
<comment type="function">
    <text evidence="9">Part of the Sec protein translocase complex. Interacts with the SecYEG preprotein conducting channel. SecDF uses the proton motive force (PMF) to complete protein translocation after the ATP-dependent function of SecA.</text>
</comment>
<keyword evidence="7 9" id="KW-0811">Translocation</keyword>
<reference evidence="12" key="1">
    <citation type="submission" date="2023-06" db="EMBL/GenBank/DDBJ databases">
        <title>SYSU T00b26.</title>
        <authorList>
            <person name="Gao L."/>
            <person name="Fang B.-Z."/>
            <person name="Li W.-J."/>
        </authorList>
    </citation>
    <scope>NUCLEOTIDE SEQUENCE</scope>
    <source>
        <strain evidence="12">SYSU T00b26</strain>
    </source>
</reference>
<dbReference type="InterPro" id="IPR005791">
    <property type="entry name" value="SecD"/>
</dbReference>
<dbReference type="SUPFAM" id="SSF82866">
    <property type="entry name" value="Multidrug efflux transporter AcrB transmembrane domain"/>
    <property type="match status" value="1"/>
</dbReference>
<feature type="transmembrane region" description="Helical" evidence="9">
    <location>
        <begin position="416"/>
        <end position="440"/>
    </location>
</feature>
<dbReference type="Pfam" id="PF02355">
    <property type="entry name" value="SecD_SecF_C"/>
    <property type="match status" value="1"/>
</dbReference>
<feature type="transmembrane region" description="Helical" evidence="9">
    <location>
        <begin position="446"/>
        <end position="467"/>
    </location>
</feature>
<feature type="region of interest" description="Disordered" evidence="10">
    <location>
        <begin position="123"/>
        <end position="211"/>
    </location>
</feature>
<comment type="similarity">
    <text evidence="9">Belongs to the SecD/SecF family. SecD subfamily.</text>
</comment>
<dbReference type="Gene3D" id="3.30.1360.200">
    <property type="match status" value="1"/>
</dbReference>
<dbReference type="HAMAP" id="MF_01463_B">
    <property type="entry name" value="SecD_B"/>
    <property type="match status" value="1"/>
</dbReference>
<dbReference type="RefSeq" id="WP_301127635.1">
    <property type="nucleotide sequence ID" value="NZ_JAUHPV010000003.1"/>
</dbReference>
<dbReference type="InterPro" id="IPR022813">
    <property type="entry name" value="SecD/SecF_arch_bac"/>
</dbReference>
<keyword evidence="3 9" id="KW-1003">Cell membrane</keyword>
<dbReference type="Pfam" id="PF22599">
    <property type="entry name" value="SecDF_P1_head"/>
    <property type="match status" value="1"/>
</dbReference>